<evidence type="ECO:0000313" key="13">
    <source>
        <dbReference type="EMBL" id="OGY08218.1"/>
    </source>
</evidence>
<dbReference type="GO" id="GO:0004798">
    <property type="term" value="F:dTMP kinase activity"/>
    <property type="evidence" value="ECO:0007669"/>
    <property type="project" value="UniProtKB-UniRule"/>
</dbReference>
<dbReference type="InterPro" id="IPR018094">
    <property type="entry name" value="Thymidylate_kinase"/>
</dbReference>
<feature type="domain" description="Thymidylate kinase-like" evidence="12">
    <location>
        <begin position="25"/>
        <end position="212"/>
    </location>
</feature>
<evidence type="ECO:0000259" key="12">
    <source>
        <dbReference type="Pfam" id="PF02223"/>
    </source>
</evidence>
<dbReference type="FunFam" id="3.40.50.300:FF:000225">
    <property type="entry name" value="Thymidylate kinase"/>
    <property type="match status" value="1"/>
</dbReference>
<dbReference type="AlphaFoldDB" id="A0A1G1UYL6"/>
<evidence type="ECO:0000256" key="2">
    <source>
        <dbReference type="ARBA" id="ARBA00012980"/>
    </source>
</evidence>
<dbReference type="HAMAP" id="MF_00165">
    <property type="entry name" value="Thymidylate_kinase"/>
    <property type="match status" value="1"/>
</dbReference>
<dbReference type="GO" id="GO:0006235">
    <property type="term" value="P:dTTP biosynthetic process"/>
    <property type="evidence" value="ECO:0007669"/>
    <property type="project" value="UniProtKB-UniRule"/>
</dbReference>
<dbReference type="Proteomes" id="UP000177967">
    <property type="component" value="Unassembled WGS sequence"/>
</dbReference>
<dbReference type="InterPro" id="IPR027417">
    <property type="entry name" value="P-loop_NTPase"/>
</dbReference>
<keyword evidence="7 11" id="KW-0418">Kinase</keyword>
<dbReference type="STRING" id="1797513.A2782_00365"/>
<dbReference type="InterPro" id="IPR039430">
    <property type="entry name" value="Thymidylate_kin-like_dom"/>
</dbReference>
<comment type="function">
    <text evidence="10 11">Phosphorylation of dTMP to form dTDP in both de novo and salvage pathways of dTTP synthesis.</text>
</comment>
<keyword evidence="6 11" id="KW-0547">Nucleotide-binding</keyword>
<dbReference type="GO" id="GO:0006233">
    <property type="term" value="P:dTDP biosynthetic process"/>
    <property type="evidence" value="ECO:0007669"/>
    <property type="project" value="InterPro"/>
</dbReference>
<reference evidence="13 14" key="1">
    <citation type="journal article" date="2016" name="Nat. Commun.">
        <title>Thousands of microbial genomes shed light on interconnected biogeochemical processes in an aquifer system.</title>
        <authorList>
            <person name="Anantharaman K."/>
            <person name="Brown C.T."/>
            <person name="Hug L.A."/>
            <person name="Sharon I."/>
            <person name="Castelle C.J."/>
            <person name="Probst A.J."/>
            <person name="Thomas B.C."/>
            <person name="Singh A."/>
            <person name="Wilkins M.J."/>
            <person name="Karaoz U."/>
            <person name="Brodie E.L."/>
            <person name="Williams K.H."/>
            <person name="Hubbard S.S."/>
            <person name="Banfield J.F."/>
        </authorList>
    </citation>
    <scope>NUCLEOTIDE SEQUENCE [LARGE SCALE GENOMIC DNA]</scope>
</reference>
<evidence type="ECO:0000256" key="8">
    <source>
        <dbReference type="ARBA" id="ARBA00022840"/>
    </source>
</evidence>
<evidence type="ECO:0000256" key="11">
    <source>
        <dbReference type="HAMAP-Rule" id="MF_00165"/>
    </source>
</evidence>
<accession>A0A1G1UYL6</accession>
<dbReference type="CDD" id="cd01672">
    <property type="entry name" value="TMPK"/>
    <property type="match status" value="1"/>
</dbReference>
<dbReference type="NCBIfam" id="TIGR00041">
    <property type="entry name" value="DTMP_kinase"/>
    <property type="match status" value="1"/>
</dbReference>
<evidence type="ECO:0000256" key="6">
    <source>
        <dbReference type="ARBA" id="ARBA00022741"/>
    </source>
</evidence>
<dbReference type="EC" id="2.7.4.9" evidence="2 11"/>
<sequence length="247" mass="27652">MAGGPERFNGHQAIYHPYSGLYLDFEGGEGSGKTTQAELLQRRMKESGLEYVAVREPGGTVIGIELRGMLLTREAMQPTAITEAYLFAADRAQLIGEKIIPALQAGYIVGSDRCVLSSVAHQGYAQGLGSDVVWAVNRVALQGVLPDRVILLNIEPEEGLRRRQESRGELNKIDRRAQEYHRKVYEAYLAMVQEDPRRWYVVDATLPKEEQNEIIFDLILHELQEKAARVAGLAYARNPSLLLRMTT</sequence>
<dbReference type="Pfam" id="PF02223">
    <property type="entry name" value="Thymidylate_kin"/>
    <property type="match status" value="1"/>
</dbReference>
<evidence type="ECO:0000256" key="5">
    <source>
        <dbReference type="ARBA" id="ARBA00022727"/>
    </source>
</evidence>
<evidence type="ECO:0000256" key="10">
    <source>
        <dbReference type="ARBA" id="ARBA00057735"/>
    </source>
</evidence>
<dbReference type="GO" id="GO:0006227">
    <property type="term" value="P:dUDP biosynthetic process"/>
    <property type="evidence" value="ECO:0007669"/>
    <property type="project" value="TreeGrafter"/>
</dbReference>
<evidence type="ECO:0000256" key="4">
    <source>
        <dbReference type="ARBA" id="ARBA00022679"/>
    </source>
</evidence>
<evidence type="ECO:0000256" key="7">
    <source>
        <dbReference type="ARBA" id="ARBA00022777"/>
    </source>
</evidence>
<dbReference type="PANTHER" id="PTHR10344:SF4">
    <property type="entry name" value="UMP-CMP KINASE 2, MITOCHONDRIAL"/>
    <property type="match status" value="1"/>
</dbReference>
<gene>
    <name evidence="11" type="primary">tmk</name>
    <name evidence="13" type="ORF">A2782_00365</name>
</gene>
<dbReference type="PANTHER" id="PTHR10344">
    <property type="entry name" value="THYMIDYLATE KINASE"/>
    <property type="match status" value="1"/>
</dbReference>
<organism evidence="13 14">
    <name type="scientific">Candidatus Blackburnbacteria bacterium RIFCSPHIGHO2_01_FULL_43_15b</name>
    <dbReference type="NCBI Taxonomy" id="1797513"/>
    <lineage>
        <taxon>Bacteria</taxon>
        <taxon>Candidatus Blackburniibacteriota</taxon>
    </lineage>
</organism>
<comment type="catalytic activity">
    <reaction evidence="9 11">
        <text>dTMP + ATP = dTDP + ADP</text>
        <dbReference type="Rhea" id="RHEA:13517"/>
        <dbReference type="ChEBI" id="CHEBI:30616"/>
        <dbReference type="ChEBI" id="CHEBI:58369"/>
        <dbReference type="ChEBI" id="CHEBI:63528"/>
        <dbReference type="ChEBI" id="CHEBI:456216"/>
        <dbReference type="EC" id="2.7.4.9"/>
    </reaction>
</comment>
<proteinExistence type="inferred from homology"/>
<keyword evidence="4 11" id="KW-0808">Transferase</keyword>
<name>A0A1G1UYL6_9BACT</name>
<comment type="similarity">
    <text evidence="1 11">Belongs to the thymidylate kinase family.</text>
</comment>
<dbReference type="GO" id="GO:0005524">
    <property type="term" value="F:ATP binding"/>
    <property type="evidence" value="ECO:0007669"/>
    <property type="project" value="UniProtKB-UniRule"/>
</dbReference>
<dbReference type="SUPFAM" id="SSF52540">
    <property type="entry name" value="P-loop containing nucleoside triphosphate hydrolases"/>
    <property type="match status" value="1"/>
</dbReference>
<evidence type="ECO:0000256" key="9">
    <source>
        <dbReference type="ARBA" id="ARBA00048743"/>
    </source>
</evidence>
<feature type="binding site" evidence="11">
    <location>
        <begin position="27"/>
        <end position="34"/>
    </location>
    <ligand>
        <name>ATP</name>
        <dbReference type="ChEBI" id="CHEBI:30616"/>
    </ligand>
</feature>
<comment type="caution">
    <text evidence="13">The sequence shown here is derived from an EMBL/GenBank/DDBJ whole genome shotgun (WGS) entry which is preliminary data.</text>
</comment>
<protein>
    <recommendedName>
        <fullName evidence="3 11">Thymidylate kinase</fullName>
        <ecNumber evidence="2 11">2.7.4.9</ecNumber>
    </recommendedName>
    <alternativeName>
        <fullName evidence="11">dTMP kinase</fullName>
    </alternativeName>
</protein>
<evidence type="ECO:0000313" key="14">
    <source>
        <dbReference type="Proteomes" id="UP000177967"/>
    </source>
</evidence>
<dbReference type="GO" id="GO:0005829">
    <property type="term" value="C:cytosol"/>
    <property type="evidence" value="ECO:0007669"/>
    <property type="project" value="TreeGrafter"/>
</dbReference>
<evidence type="ECO:0000256" key="1">
    <source>
        <dbReference type="ARBA" id="ARBA00009776"/>
    </source>
</evidence>
<keyword evidence="5 11" id="KW-0545">Nucleotide biosynthesis</keyword>
<keyword evidence="8 11" id="KW-0067">ATP-binding</keyword>
<evidence type="ECO:0000256" key="3">
    <source>
        <dbReference type="ARBA" id="ARBA00017144"/>
    </source>
</evidence>
<dbReference type="EMBL" id="MHBW01000030">
    <property type="protein sequence ID" value="OGY08218.1"/>
    <property type="molecule type" value="Genomic_DNA"/>
</dbReference>
<dbReference type="Gene3D" id="3.40.50.300">
    <property type="entry name" value="P-loop containing nucleotide triphosphate hydrolases"/>
    <property type="match status" value="1"/>
</dbReference>